<evidence type="ECO:0000256" key="2">
    <source>
        <dbReference type="ARBA" id="ARBA00022603"/>
    </source>
</evidence>
<dbReference type="GO" id="GO:0035657">
    <property type="term" value="C:eRF1 methyltransferase complex"/>
    <property type="evidence" value="ECO:0007669"/>
    <property type="project" value="TreeGrafter"/>
</dbReference>
<dbReference type="GO" id="GO:0003676">
    <property type="term" value="F:nucleic acid binding"/>
    <property type="evidence" value="ECO:0007669"/>
    <property type="project" value="InterPro"/>
</dbReference>
<dbReference type="NCBIfam" id="TIGR00537">
    <property type="entry name" value="hemK_rel_arch"/>
    <property type="match status" value="1"/>
</dbReference>
<keyword evidence="4" id="KW-0949">S-adenosyl-L-methionine</keyword>
<proteinExistence type="inferred from homology"/>
<dbReference type="InterPro" id="IPR004557">
    <property type="entry name" value="PrmC-related"/>
</dbReference>
<dbReference type="EMBL" id="FR839629">
    <property type="protein sequence ID" value="SCV12108.1"/>
    <property type="molecule type" value="Genomic_DNA"/>
</dbReference>
<dbReference type="Proteomes" id="UP000006853">
    <property type="component" value="Chromosome 2"/>
</dbReference>
<keyword evidence="6" id="KW-1185">Reference proteome</keyword>
<accession>A0A1G4KQ18</accession>
<gene>
    <name evidence="5" type="primary">MTQ2</name>
    <name evidence="5" type="ordered locus">PP7435_Chr2-1126</name>
</gene>
<keyword evidence="3 5" id="KW-0808">Transferase</keyword>
<dbReference type="Gene3D" id="3.40.50.150">
    <property type="entry name" value="Vaccinia Virus protein VP39"/>
    <property type="match status" value="1"/>
</dbReference>
<comment type="similarity">
    <text evidence="1">Belongs to the eukaryotic/archaeal PrmC-related family.</text>
</comment>
<dbReference type="CDD" id="cd02440">
    <property type="entry name" value="AdoMet_MTases"/>
    <property type="match status" value="1"/>
</dbReference>
<organism evidence="5 6">
    <name type="scientific">Komagataella phaffii (strain ATCC 76273 / CBS 7435 / CECT 11047 / NRRL Y-11430 / Wegner 21-1)</name>
    <name type="common">Yeast</name>
    <name type="synonym">Pichia pastoris</name>
    <dbReference type="NCBI Taxonomy" id="981350"/>
    <lineage>
        <taxon>Eukaryota</taxon>
        <taxon>Fungi</taxon>
        <taxon>Dikarya</taxon>
        <taxon>Ascomycota</taxon>
        <taxon>Saccharomycotina</taxon>
        <taxon>Pichiomycetes</taxon>
        <taxon>Pichiales</taxon>
        <taxon>Pichiaceae</taxon>
        <taxon>Komagataella</taxon>
    </lineage>
</organism>
<dbReference type="GO" id="GO:0008276">
    <property type="term" value="F:protein methyltransferase activity"/>
    <property type="evidence" value="ECO:0007669"/>
    <property type="project" value="TreeGrafter"/>
</dbReference>
<dbReference type="PANTHER" id="PTHR45875">
    <property type="entry name" value="METHYLTRANSFERASE N6AMT1"/>
    <property type="match status" value="1"/>
</dbReference>
<protein>
    <submittedName>
        <fullName evidence="5">S-adenosylmethionine-dependent methyltransferase</fullName>
    </submittedName>
</protein>
<evidence type="ECO:0000313" key="5">
    <source>
        <dbReference type="EMBL" id="SCV12108.1"/>
    </source>
</evidence>
<dbReference type="PROSITE" id="PS00092">
    <property type="entry name" value="N6_MTASE"/>
    <property type="match status" value="1"/>
</dbReference>
<dbReference type="AlphaFoldDB" id="A0A1G4KQ18"/>
<evidence type="ECO:0000256" key="4">
    <source>
        <dbReference type="ARBA" id="ARBA00022691"/>
    </source>
</evidence>
<dbReference type="PANTHER" id="PTHR45875:SF1">
    <property type="entry name" value="METHYLTRANSFERASE N6AMT1"/>
    <property type="match status" value="1"/>
</dbReference>
<evidence type="ECO:0000256" key="3">
    <source>
        <dbReference type="ARBA" id="ARBA00022679"/>
    </source>
</evidence>
<reference evidence="5 6" key="2">
    <citation type="journal article" date="2016" name="FEMS Yeast Res.">
        <title>Curation of the genome annotation of Pichia pastoris (Komagataella phaffii) CBS7435 from gene level to protein function.</title>
        <authorList>
            <person name="Valli M."/>
            <person name="Tatto N.E."/>
            <person name="Peymann A."/>
            <person name="Gruber C."/>
            <person name="Landes N."/>
            <person name="Ekker H."/>
            <person name="Thallinger G.G."/>
            <person name="Mattanovich D."/>
            <person name="Gasser B."/>
            <person name="Graf A.B."/>
        </authorList>
    </citation>
    <scope>GENOME REANNOTATION</scope>
    <source>
        <strain evidence="5 6">ATCC 76273 / CBS 7435 / CECT 11047 / NRRL Y-11430 / Wegner 21-1</strain>
    </source>
</reference>
<dbReference type="InterPro" id="IPR052190">
    <property type="entry name" value="Euk-Arch_PrmC-MTase"/>
</dbReference>
<dbReference type="SMR" id="A0A1G4KQ18"/>
<reference evidence="5 6" key="1">
    <citation type="journal article" date="2011" name="J. Biotechnol.">
        <title>High-quality genome sequence of Pichia pastoris CBS7435.</title>
        <authorList>
            <person name="Kuberl A."/>
            <person name="Schneider J."/>
            <person name="Thallinger G.G."/>
            <person name="Anderl I."/>
            <person name="Wibberg D."/>
            <person name="Hajek T."/>
            <person name="Jaenicke S."/>
            <person name="Brinkrolf K."/>
            <person name="Goesmann A."/>
            <person name="Szczepanowski R."/>
            <person name="Puhler A."/>
            <person name="Schwab H."/>
            <person name="Glieder A."/>
            <person name="Pichler H."/>
        </authorList>
    </citation>
    <scope>NUCLEOTIDE SEQUENCE [LARGE SCALE GENOMIC DNA]</scope>
    <source>
        <strain evidence="6">ATCC 76273 / CBS 7435 / CECT 11047 / NRRL Y-11430 / Wegner 21-1</strain>
    </source>
</reference>
<dbReference type="InterPro" id="IPR002052">
    <property type="entry name" value="DNA_methylase_N6_adenine_CS"/>
</dbReference>
<evidence type="ECO:0000256" key="1">
    <source>
        <dbReference type="ARBA" id="ARBA00006149"/>
    </source>
</evidence>
<sequence>MLPTPLTKDLDFEKVYEPAEDSFLLLDVFEKEKPWLESYKWNSDVPLVVEIGTGSGVVTTFVNQHIIPQGLFLATDLNPHCCNAVLGTHKRNIGKKGNLQVLQCDLTTPLRRNQVDVLIFNPPYVPSETVPEVARDPDSEDWLDIALLGGPTGMDITEKVLDSLYDTLSRNGVAYILFCARNHPERVMENFKAKETQRGNGWEIECVQHRKAGWEVLTVWRFIRR</sequence>
<dbReference type="GO" id="GO:0032259">
    <property type="term" value="P:methylation"/>
    <property type="evidence" value="ECO:0007669"/>
    <property type="project" value="UniProtKB-KW"/>
</dbReference>
<dbReference type="GO" id="GO:0008757">
    <property type="term" value="F:S-adenosylmethionine-dependent methyltransferase activity"/>
    <property type="evidence" value="ECO:0007669"/>
    <property type="project" value="TreeGrafter"/>
</dbReference>
<keyword evidence="2 5" id="KW-0489">Methyltransferase</keyword>
<name>A0A1G4KQ18_KOMPC</name>
<evidence type="ECO:0000313" key="6">
    <source>
        <dbReference type="Proteomes" id="UP000006853"/>
    </source>
</evidence>
<dbReference type="SUPFAM" id="SSF53335">
    <property type="entry name" value="S-adenosyl-L-methionine-dependent methyltransferases"/>
    <property type="match status" value="1"/>
</dbReference>
<dbReference type="InterPro" id="IPR029063">
    <property type="entry name" value="SAM-dependent_MTases_sf"/>
</dbReference>